<accession>A0A5A7QNJ7</accession>
<gene>
    <name evidence="1" type="ORF">STAS_23993</name>
</gene>
<reference evidence="2" key="1">
    <citation type="journal article" date="2019" name="Curr. Biol.">
        <title>Genome Sequence of Striga asiatica Provides Insight into the Evolution of Plant Parasitism.</title>
        <authorList>
            <person name="Yoshida S."/>
            <person name="Kim S."/>
            <person name="Wafula E.K."/>
            <person name="Tanskanen J."/>
            <person name="Kim Y.M."/>
            <person name="Honaas L."/>
            <person name="Yang Z."/>
            <person name="Spallek T."/>
            <person name="Conn C.E."/>
            <person name="Ichihashi Y."/>
            <person name="Cheong K."/>
            <person name="Cui S."/>
            <person name="Der J.P."/>
            <person name="Gundlach H."/>
            <person name="Jiao Y."/>
            <person name="Hori C."/>
            <person name="Ishida J.K."/>
            <person name="Kasahara H."/>
            <person name="Kiba T."/>
            <person name="Kim M.S."/>
            <person name="Koo N."/>
            <person name="Laohavisit A."/>
            <person name="Lee Y.H."/>
            <person name="Lumba S."/>
            <person name="McCourt P."/>
            <person name="Mortimer J.C."/>
            <person name="Mutuku J.M."/>
            <person name="Nomura T."/>
            <person name="Sasaki-Sekimoto Y."/>
            <person name="Seto Y."/>
            <person name="Wang Y."/>
            <person name="Wakatake T."/>
            <person name="Sakakibara H."/>
            <person name="Demura T."/>
            <person name="Yamaguchi S."/>
            <person name="Yoneyama K."/>
            <person name="Manabe R.I."/>
            <person name="Nelson D.C."/>
            <person name="Schulman A.H."/>
            <person name="Timko M.P."/>
            <person name="dePamphilis C.W."/>
            <person name="Choi D."/>
            <person name="Shirasu K."/>
        </authorList>
    </citation>
    <scope>NUCLEOTIDE SEQUENCE [LARGE SCALE GENOMIC DNA]</scope>
    <source>
        <strain evidence="2">cv. UVA1</strain>
    </source>
</reference>
<name>A0A5A7QNJ7_STRAF</name>
<evidence type="ECO:0008006" key="3">
    <source>
        <dbReference type="Google" id="ProtNLM"/>
    </source>
</evidence>
<dbReference type="EMBL" id="BKCP01007726">
    <property type="protein sequence ID" value="GER46925.1"/>
    <property type="molecule type" value="Genomic_DNA"/>
</dbReference>
<sequence>MELSLVNPGVVTNRCDLKVADHVFNNLDVAHKALFVESCFRPLVHIPDLKLASQIIHHLLQRTLKSSENEKNAVWFKFGEKESRFGLQEFSLVSGFKIMHDVASYEVPQKNSFLLNLFKGKRGKLTTKDFLNKFDDLVKKKEDAYFIYKLGTITVLEHVKFNSYPWGNLSYEYTVKLFTRKSFDNKKKYRDEDRAFKALPELGRKFAQTCGSGILPRILSWKMEKQLRSEQLSVFFNTSEVEAKREDLRGWLAYSPESDEIYVAWGRGRAGKIFFNDLLDDKWLSSEHVDAAIFHIRDRAIEYPLLFRQDCVILDPHFVSY</sequence>
<organism evidence="1 2">
    <name type="scientific">Striga asiatica</name>
    <name type="common">Asiatic witchweed</name>
    <name type="synonym">Buchnera asiatica</name>
    <dbReference type="NCBI Taxonomy" id="4170"/>
    <lineage>
        <taxon>Eukaryota</taxon>
        <taxon>Viridiplantae</taxon>
        <taxon>Streptophyta</taxon>
        <taxon>Embryophyta</taxon>
        <taxon>Tracheophyta</taxon>
        <taxon>Spermatophyta</taxon>
        <taxon>Magnoliopsida</taxon>
        <taxon>eudicotyledons</taxon>
        <taxon>Gunneridae</taxon>
        <taxon>Pentapetalae</taxon>
        <taxon>asterids</taxon>
        <taxon>lamiids</taxon>
        <taxon>Lamiales</taxon>
        <taxon>Orobanchaceae</taxon>
        <taxon>Buchnereae</taxon>
        <taxon>Striga</taxon>
    </lineage>
</organism>
<keyword evidence="2" id="KW-1185">Reference proteome</keyword>
<comment type="caution">
    <text evidence="1">The sequence shown here is derived from an EMBL/GenBank/DDBJ whole genome shotgun (WGS) entry which is preliminary data.</text>
</comment>
<proteinExistence type="predicted"/>
<dbReference type="Proteomes" id="UP000325081">
    <property type="component" value="Unassembled WGS sequence"/>
</dbReference>
<dbReference type="AlphaFoldDB" id="A0A5A7QNJ7"/>
<protein>
    <recommendedName>
        <fullName evidence="3">DUF1985 domain-containing protein</fullName>
    </recommendedName>
</protein>
<evidence type="ECO:0000313" key="1">
    <source>
        <dbReference type="EMBL" id="GER46925.1"/>
    </source>
</evidence>
<evidence type="ECO:0000313" key="2">
    <source>
        <dbReference type="Proteomes" id="UP000325081"/>
    </source>
</evidence>
<dbReference type="PANTHER" id="PTHR48449">
    <property type="entry name" value="DUF1985 DOMAIN-CONTAINING PROTEIN"/>
    <property type="match status" value="1"/>
</dbReference>
<dbReference type="PANTHER" id="PTHR48449:SF1">
    <property type="entry name" value="DUF1985 DOMAIN-CONTAINING PROTEIN"/>
    <property type="match status" value="1"/>
</dbReference>
<feature type="non-terminal residue" evidence="1">
    <location>
        <position position="321"/>
    </location>
</feature>
<dbReference type="OrthoDB" id="1930729at2759"/>